<comment type="caution">
    <text evidence="1">The sequence shown here is derived from an EMBL/GenBank/DDBJ whole genome shotgun (WGS) entry which is preliminary data.</text>
</comment>
<gene>
    <name evidence="1" type="ORF">R1sor_007111</name>
</gene>
<dbReference type="Proteomes" id="UP001633002">
    <property type="component" value="Unassembled WGS sequence"/>
</dbReference>
<organism evidence="1 2">
    <name type="scientific">Riccia sorocarpa</name>
    <dbReference type="NCBI Taxonomy" id="122646"/>
    <lineage>
        <taxon>Eukaryota</taxon>
        <taxon>Viridiplantae</taxon>
        <taxon>Streptophyta</taxon>
        <taxon>Embryophyta</taxon>
        <taxon>Marchantiophyta</taxon>
        <taxon>Marchantiopsida</taxon>
        <taxon>Marchantiidae</taxon>
        <taxon>Marchantiales</taxon>
        <taxon>Ricciaceae</taxon>
        <taxon>Riccia</taxon>
    </lineage>
</organism>
<dbReference type="EMBL" id="JBJQOH010000003">
    <property type="protein sequence ID" value="KAL3693460.1"/>
    <property type="molecule type" value="Genomic_DNA"/>
</dbReference>
<evidence type="ECO:0000313" key="1">
    <source>
        <dbReference type="EMBL" id="KAL3693460.1"/>
    </source>
</evidence>
<evidence type="ECO:0000313" key="2">
    <source>
        <dbReference type="Proteomes" id="UP001633002"/>
    </source>
</evidence>
<dbReference type="AlphaFoldDB" id="A0ABD3HT62"/>
<name>A0ABD3HT62_9MARC</name>
<accession>A0ABD3HT62</accession>
<evidence type="ECO:0008006" key="3">
    <source>
        <dbReference type="Google" id="ProtNLM"/>
    </source>
</evidence>
<sequence>MPHQSDRITIGKQLKRFIELNISDSKSSSLSDNDLEMLDLLNIDDESDPSSRDSDRDLDLFDKCDSEGDDEIGDLTSLMDVVEQSYIYESEGWEKSSKFLYKYFLDLPEELFHQLTQMNKRSYMCLLDMICEHRVFHNNSPYPQALVFVQLADILFQILNYRQTGPYELITLWPHRASSQK</sequence>
<keyword evidence="2" id="KW-1185">Reference proteome</keyword>
<protein>
    <recommendedName>
        <fullName evidence="3">PiggyBac transposable element-derived protein domain-containing protein</fullName>
    </recommendedName>
</protein>
<proteinExistence type="predicted"/>
<reference evidence="1 2" key="1">
    <citation type="submission" date="2024-09" db="EMBL/GenBank/DDBJ databases">
        <title>Chromosome-scale assembly of Riccia sorocarpa.</title>
        <authorList>
            <person name="Paukszto L."/>
        </authorList>
    </citation>
    <scope>NUCLEOTIDE SEQUENCE [LARGE SCALE GENOMIC DNA]</scope>
    <source>
        <strain evidence="1">LP-2024</strain>
        <tissue evidence="1">Aerial parts of the thallus</tissue>
    </source>
</reference>